<feature type="compositionally biased region" description="Basic residues" evidence="1">
    <location>
        <begin position="777"/>
        <end position="788"/>
    </location>
</feature>
<dbReference type="CDD" id="cd00303">
    <property type="entry name" value="retropepsin_like"/>
    <property type="match status" value="1"/>
</dbReference>
<dbReference type="Pfam" id="PF03564">
    <property type="entry name" value="DUF1759"/>
    <property type="match status" value="1"/>
</dbReference>
<dbReference type="Gene3D" id="4.10.60.10">
    <property type="entry name" value="Zinc finger, CCHC-type"/>
    <property type="match status" value="1"/>
</dbReference>
<dbReference type="InterPro" id="IPR021109">
    <property type="entry name" value="Peptidase_aspartic_dom_sf"/>
</dbReference>
<dbReference type="EMBL" id="CARXXK010000001">
    <property type="protein sequence ID" value="CAI6350718.1"/>
    <property type="molecule type" value="Genomic_DNA"/>
</dbReference>
<dbReference type="GO" id="GO:0006508">
    <property type="term" value="P:proteolysis"/>
    <property type="evidence" value="ECO:0007669"/>
    <property type="project" value="InterPro"/>
</dbReference>
<evidence type="ECO:0000313" key="2">
    <source>
        <dbReference type="EMBL" id="CAI6350718.1"/>
    </source>
</evidence>
<comment type="caution">
    <text evidence="2">The sequence shown here is derived from an EMBL/GenBank/DDBJ whole genome shotgun (WGS) entry which is preliminary data.</text>
</comment>
<dbReference type="InterPro" id="IPR005312">
    <property type="entry name" value="DUF1759"/>
</dbReference>
<dbReference type="Gene3D" id="2.40.70.10">
    <property type="entry name" value="Acid Proteases"/>
    <property type="match status" value="1"/>
</dbReference>
<dbReference type="PANTHER" id="PTHR47331:SF5">
    <property type="entry name" value="RIBONUCLEASE H"/>
    <property type="match status" value="1"/>
</dbReference>
<dbReference type="InterPro" id="IPR001969">
    <property type="entry name" value="Aspartic_peptidase_AS"/>
</dbReference>
<protein>
    <recommendedName>
        <fullName evidence="4">Peptidase aspartic putative domain-containing protein</fullName>
    </recommendedName>
</protein>
<keyword evidence="3" id="KW-1185">Reference proteome</keyword>
<dbReference type="PROSITE" id="PS00141">
    <property type="entry name" value="ASP_PROTEASE"/>
    <property type="match status" value="1"/>
</dbReference>
<reference evidence="2 3" key="1">
    <citation type="submission" date="2023-01" db="EMBL/GenBank/DDBJ databases">
        <authorList>
            <person name="Whitehead M."/>
        </authorList>
    </citation>
    <scope>NUCLEOTIDE SEQUENCE [LARGE SCALE GENOMIC DNA]</scope>
</reference>
<proteinExistence type="predicted"/>
<evidence type="ECO:0000256" key="1">
    <source>
        <dbReference type="SAM" id="MobiDB-lite"/>
    </source>
</evidence>
<evidence type="ECO:0000313" key="3">
    <source>
        <dbReference type="Proteomes" id="UP001160148"/>
    </source>
</evidence>
<sequence>MAPKKEETAENALARARVKRDNVLNSIKGIHVTALAARSDADRVPSLIIHAEDLNQYVEQFQRQQDVIINALIDLDRVAEFDQDDRPVIASMETMRLEIKTVVASVSEIKSSSSSSIASAPQQFVPLPKIQLPSFDGNLLEWRSFRDIYVSLVHDNTGIGDAERFHYLMSCLSGDALAVVKSIPLSANNYVLAWEALSVRFDNKRLLASAHLDKLFAFKPIAHQSLPALTSFINTFKENVAIIKALGVNDLSSFLLFHMGSRVLDPTTIQLFESNASSSTIPTFDELLSFVQQRCRVLENIKTSSKSDISTKPHEKYNTRNKTVISEKSVFAATTSTSVKSKSRGCLSCDKADHSIYHCPKFNDMTVENRREFVAARKLCFSCMSPSHMLNACSSTGVCRSCSSKRHHSLLHLNTDQSSAVNKTNQSTSADPGSGPSADKSSSFSGAACTNSTVVLGTAIVHIKDAWDQIHPVRVLLDSGSQISAISSDCFAQLGLSKRRFKSDVVGLAQSPVNHVQGVTRCQFSSRFKSDLFPSVELVILKQITGVMPSTRLPTTVRQQYRHLRLADENFDIPSCIDVLFGTDILPSLIRSHAGVEHHSGLPSALDTQLGWIIFGSFSTPSKSPPVTLTTAIAPPSIGDLLKQFWLVEQPTAPTSPTTEDQWCEEYFTKSTSRDSTGRFCVALPFRHLFASTARQQDTPRHGPGDSRSIALKRFYNLEKRLAKDSELYAAYRKFMSTYQTLGHFLIGQPIHAIPEPSHRRHGHRRSPVSTTYRVASRPRHRGPSRTR</sequence>
<name>A0AAV0W4J0_9HEMI</name>
<dbReference type="PANTHER" id="PTHR47331">
    <property type="entry name" value="PHD-TYPE DOMAIN-CONTAINING PROTEIN"/>
    <property type="match status" value="1"/>
</dbReference>
<feature type="region of interest" description="Disordered" evidence="1">
    <location>
        <begin position="415"/>
        <end position="442"/>
    </location>
</feature>
<feature type="region of interest" description="Disordered" evidence="1">
    <location>
        <begin position="754"/>
        <end position="788"/>
    </location>
</feature>
<organism evidence="2 3">
    <name type="scientific">Macrosiphum euphorbiae</name>
    <name type="common">potato aphid</name>
    <dbReference type="NCBI Taxonomy" id="13131"/>
    <lineage>
        <taxon>Eukaryota</taxon>
        <taxon>Metazoa</taxon>
        <taxon>Ecdysozoa</taxon>
        <taxon>Arthropoda</taxon>
        <taxon>Hexapoda</taxon>
        <taxon>Insecta</taxon>
        <taxon>Pterygota</taxon>
        <taxon>Neoptera</taxon>
        <taxon>Paraneoptera</taxon>
        <taxon>Hemiptera</taxon>
        <taxon>Sternorrhyncha</taxon>
        <taxon>Aphidomorpha</taxon>
        <taxon>Aphidoidea</taxon>
        <taxon>Aphididae</taxon>
        <taxon>Macrosiphini</taxon>
        <taxon>Macrosiphum</taxon>
    </lineage>
</organism>
<feature type="compositionally biased region" description="Polar residues" evidence="1">
    <location>
        <begin position="415"/>
        <end position="431"/>
    </location>
</feature>
<dbReference type="Proteomes" id="UP001160148">
    <property type="component" value="Unassembled WGS sequence"/>
</dbReference>
<dbReference type="GO" id="GO:0004190">
    <property type="term" value="F:aspartic-type endopeptidase activity"/>
    <property type="evidence" value="ECO:0007669"/>
    <property type="project" value="InterPro"/>
</dbReference>
<gene>
    <name evidence="2" type="ORF">MEUPH1_LOCUS7149</name>
</gene>
<dbReference type="AlphaFoldDB" id="A0AAV0W4J0"/>
<evidence type="ECO:0008006" key="4">
    <source>
        <dbReference type="Google" id="ProtNLM"/>
    </source>
</evidence>
<accession>A0AAV0W4J0</accession>